<comment type="similarity">
    <text evidence="1">Belongs to the iron/ascorbate-dependent oxidoreductase family.</text>
</comment>
<dbReference type="GO" id="GO:0016491">
    <property type="term" value="F:oxidoreductase activity"/>
    <property type="evidence" value="ECO:0007669"/>
    <property type="project" value="UniProtKB-KW"/>
</dbReference>
<accession>A0A5J6N0Q4</accession>
<evidence type="ECO:0000313" key="4">
    <source>
        <dbReference type="Proteomes" id="UP000325797"/>
    </source>
</evidence>
<proteinExistence type="inferred from homology"/>
<dbReference type="EMBL" id="CP042582">
    <property type="protein sequence ID" value="QEX20466.1"/>
    <property type="molecule type" value="Genomic_DNA"/>
</dbReference>
<gene>
    <name evidence="3" type="ORF">FRZ61_03830</name>
</gene>
<dbReference type="Proteomes" id="UP000325797">
    <property type="component" value="Chromosome"/>
</dbReference>
<keyword evidence="4" id="KW-1185">Reference proteome</keyword>
<feature type="domain" description="Fe2OG dioxygenase" evidence="2">
    <location>
        <begin position="133"/>
        <end position="248"/>
    </location>
</feature>
<evidence type="ECO:0000256" key="1">
    <source>
        <dbReference type="RuleBase" id="RU003682"/>
    </source>
</evidence>
<keyword evidence="1" id="KW-0560">Oxidoreductase</keyword>
<evidence type="ECO:0000313" key="3">
    <source>
        <dbReference type="EMBL" id="QEX20466.1"/>
    </source>
</evidence>
<organism evidence="3 4">
    <name type="scientific">Hypericibacter adhaerens</name>
    <dbReference type="NCBI Taxonomy" id="2602016"/>
    <lineage>
        <taxon>Bacteria</taxon>
        <taxon>Pseudomonadati</taxon>
        <taxon>Pseudomonadota</taxon>
        <taxon>Alphaproteobacteria</taxon>
        <taxon>Rhodospirillales</taxon>
        <taxon>Dongiaceae</taxon>
        <taxon>Hypericibacter</taxon>
    </lineage>
</organism>
<reference evidence="3 4" key="1">
    <citation type="submission" date="2019-08" db="EMBL/GenBank/DDBJ databases">
        <title>Hyperibacter terrae gen. nov., sp. nov. and Hyperibacter viscosus sp. nov., two new members in the family Rhodospirillaceae isolated from the rhizosphere of Hypericum perforatum.</title>
        <authorList>
            <person name="Noviana Z."/>
        </authorList>
    </citation>
    <scope>NUCLEOTIDE SEQUENCE [LARGE SCALE GENOMIC DNA]</scope>
    <source>
        <strain evidence="3 4">R5959</strain>
    </source>
</reference>
<dbReference type="KEGG" id="hadh:FRZ61_03830"/>
<dbReference type="PROSITE" id="PS51471">
    <property type="entry name" value="FE2OG_OXY"/>
    <property type="match status" value="1"/>
</dbReference>
<dbReference type="GO" id="GO:0046872">
    <property type="term" value="F:metal ion binding"/>
    <property type="evidence" value="ECO:0007669"/>
    <property type="project" value="UniProtKB-KW"/>
</dbReference>
<keyword evidence="1" id="KW-0408">Iron</keyword>
<evidence type="ECO:0000259" key="2">
    <source>
        <dbReference type="PROSITE" id="PS51471"/>
    </source>
</evidence>
<dbReference type="InterPro" id="IPR005123">
    <property type="entry name" value="Oxoglu/Fe-dep_dioxygenase_dom"/>
</dbReference>
<protein>
    <recommendedName>
        <fullName evidence="2">Fe2OG dioxygenase domain-containing protein</fullName>
    </recommendedName>
</protein>
<keyword evidence="1" id="KW-0479">Metal-binding</keyword>
<dbReference type="AlphaFoldDB" id="A0A5J6N0Q4"/>
<dbReference type="Gene3D" id="2.60.120.620">
    <property type="entry name" value="q2cbj1_9rhob like domain"/>
    <property type="match status" value="1"/>
</dbReference>
<name>A0A5J6N0Q4_9PROT</name>
<sequence length="283" mass="31992">MTMSSSLLASTSASEVIREPFAHFVSKAALAPDLYRELDASFPTPETILGGRAATIENAAARLPAFKVLDNPAIAPLWRDFFKIHTSTVFWQDIVRVFGSALRETFPRLEERVGRSLEEFRIGVRGAEREADLRLECQFVINTPGTKTSSVKTPHVDKRQTLFAALYYFRAPEDPSSGGDLEFYRWLREPRFLNYRMILPQDVAPVGSVPYGPNTLACFVNSAQSVHGVTPRGPSTRPRRYINFIAELPFRAFQTRSMSIPARLLHWPQVRQISRRSVGADRY</sequence>